<dbReference type="GO" id="GO:0008233">
    <property type="term" value="F:peptidase activity"/>
    <property type="evidence" value="ECO:0007669"/>
    <property type="project" value="InterPro"/>
</dbReference>
<dbReference type="PROSITE" id="PS50990">
    <property type="entry name" value="PEPTIDASE_C39"/>
    <property type="match status" value="1"/>
</dbReference>
<dbReference type="GO" id="GO:0016020">
    <property type="term" value="C:membrane"/>
    <property type="evidence" value="ECO:0007669"/>
    <property type="project" value="InterPro"/>
</dbReference>
<dbReference type="InterPro" id="IPR005074">
    <property type="entry name" value="Peptidase_C39"/>
</dbReference>
<feature type="transmembrane region" description="Helical" evidence="1">
    <location>
        <begin position="31"/>
        <end position="51"/>
    </location>
</feature>
<keyword evidence="1" id="KW-1133">Transmembrane helix</keyword>
<dbReference type="KEGG" id="uam:UABAM_04805"/>
<evidence type="ECO:0000313" key="4">
    <source>
        <dbReference type="Proteomes" id="UP000326354"/>
    </source>
</evidence>
<feature type="transmembrane region" description="Helical" evidence="1">
    <location>
        <begin position="6"/>
        <end position="24"/>
    </location>
</feature>
<dbReference type="AlphaFoldDB" id="A0A5S9IQW3"/>
<dbReference type="RefSeq" id="WP_151970478.1">
    <property type="nucleotide sequence ID" value="NZ_AP019860.1"/>
</dbReference>
<keyword evidence="4" id="KW-1185">Reference proteome</keyword>
<dbReference type="Pfam" id="PF03412">
    <property type="entry name" value="Peptidase_C39"/>
    <property type="match status" value="1"/>
</dbReference>
<dbReference type="Gene3D" id="3.90.70.10">
    <property type="entry name" value="Cysteine proteinases"/>
    <property type="match status" value="1"/>
</dbReference>
<dbReference type="GO" id="GO:0006508">
    <property type="term" value="P:proteolysis"/>
    <property type="evidence" value="ECO:0007669"/>
    <property type="project" value="InterPro"/>
</dbReference>
<dbReference type="EMBL" id="AP019860">
    <property type="protein sequence ID" value="BBM86419.1"/>
    <property type="molecule type" value="Genomic_DNA"/>
</dbReference>
<feature type="domain" description="Peptidase C39" evidence="2">
    <location>
        <begin position="133"/>
        <end position="263"/>
    </location>
</feature>
<keyword evidence="1" id="KW-0472">Membrane</keyword>
<organism evidence="3 4">
    <name type="scientific">Uabimicrobium amorphum</name>
    <dbReference type="NCBI Taxonomy" id="2596890"/>
    <lineage>
        <taxon>Bacteria</taxon>
        <taxon>Pseudomonadati</taxon>
        <taxon>Planctomycetota</taxon>
        <taxon>Candidatus Uabimicrobiia</taxon>
        <taxon>Candidatus Uabimicrobiales</taxon>
        <taxon>Candidatus Uabimicrobiaceae</taxon>
        <taxon>Candidatus Uabimicrobium</taxon>
    </lineage>
</organism>
<accession>A0A5S9IQW3</accession>
<feature type="transmembrane region" description="Helical" evidence="1">
    <location>
        <begin position="63"/>
        <end position="83"/>
    </location>
</feature>
<evidence type="ECO:0000256" key="1">
    <source>
        <dbReference type="SAM" id="Phobius"/>
    </source>
</evidence>
<dbReference type="OrthoDB" id="267447at2"/>
<gene>
    <name evidence="3" type="ORF">UABAM_04805</name>
</gene>
<name>A0A5S9IQW3_UABAM</name>
<protein>
    <recommendedName>
        <fullName evidence="2">Peptidase C39 domain-containing protein</fullName>
    </recommendedName>
</protein>
<evidence type="ECO:0000313" key="3">
    <source>
        <dbReference type="EMBL" id="BBM86419.1"/>
    </source>
</evidence>
<evidence type="ECO:0000259" key="2">
    <source>
        <dbReference type="PROSITE" id="PS50990"/>
    </source>
</evidence>
<dbReference type="Proteomes" id="UP000326354">
    <property type="component" value="Chromosome"/>
</dbReference>
<reference evidence="3 4" key="1">
    <citation type="submission" date="2019-08" db="EMBL/GenBank/DDBJ databases">
        <title>Complete genome sequence of Candidatus Uab amorphum.</title>
        <authorList>
            <person name="Shiratori T."/>
            <person name="Suzuki S."/>
            <person name="Kakizawa Y."/>
            <person name="Ishida K."/>
        </authorList>
    </citation>
    <scope>NUCLEOTIDE SEQUENCE [LARGE SCALE GENOMIC DNA]</scope>
    <source>
        <strain evidence="3 4">SRT547</strain>
    </source>
</reference>
<dbReference type="GO" id="GO:0005524">
    <property type="term" value="F:ATP binding"/>
    <property type="evidence" value="ECO:0007669"/>
    <property type="project" value="InterPro"/>
</dbReference>
<keyword evidence="1" id="KW-0812">Transmembrane</keyword>
<feature type="transmembrane region" description="Helical" evidence="1">
    <location>
        <begin position="95"/>
        <end position="116"/>
    </location>
</feature>
<proteinExistence type="predicted"/>
<sequence>MKIAIFALSLIVSIGLYRLGCFFAKSNKKTVVCLAILSLTICFVLEILRVYRAWLAALVPIDIAVYMEKGAFVPFAVFFFAICSKSVSSKFTEKALHGICFLAIGYMCVYSSWMIMPVVKCGNFKIVDSVCIQSTPTTCGPACLTTIARFHGLKTTEQQMAHLSHTTNVWGTTSLRMLKAMRDFLTPQKRLFSASVHYTDWEGLQKISKPCIVNTEYSTYVNHVMVLFAIENGRVVLGDPLEGRIYLSKNRFMRMWTTEVITFNIK</sequence>